<feature type="non-terminal residue" evidence="3">
    <location>
        <position position="1"/>
    </location>
</feature>
<evidence type="ECO:0000256" key="2">
    <source>
        <dbReference type="SAM" id="Phobius"/>
    </source>
</evidence>
<protein>
    <submittedName>
        <fullName evidence="3">AT21877p</fullName>
    </submittedName>
</protein>
<organism evidence="3">
    <name type="scientific">Drosophila melanogaster</name>
    <name type="common">Fruit fly</name>
    <dbReference type="NCBI Taxonomy" id="7227"/>
    <lineage>
        <taxon>Eukaryota</taxon>
        <taxon>Metazoa</taxon>
        <taxon>Ecdysozoa</taxon>
        <taxon>Arthropoda</taxon>
        <taxon>Hexapoda</taxon>
        <taxon>Insecta</taxon>
        <taxon>Pterygota</taxon>
        <taxon>Neoptera</taxon>
        <taxon>Endopterygota</taxon>
        <taxon>Diptera</taxon>
        <taxon>Brachycera</taxon>
        <taxon>Muscomorpha</taxon>
        <taxon>Ephydroidea</taxon>
        <taxon>Drosophilidae</taxon>
        <taxon>Drosophila</taxon>
        <taxon>Sophophora</taxon>
    </lineage>
</organism>
<name>A2VED5_DROME</name>
<dbReference type="OrthoDB" id="10072397at2759"/>
<dbReference type="AlphaFoldDB" id="A2VED5"/>
<feature type="region of interest" description="Disordered" evidence="1">
    <location>
        <begin position="1"/>
        <end position="22"/>
    </location>
</feature>
<dbReference type="VEuPathDB" id="VectorBase:FBgn0263046"/>
<dbReference type="EMBL" id="BT030104">
    <property type="protein sequence ID" value="ABN49243.1"/>
    <property type="molecule type" value="mRNA"/>
</dbReference>
<proteinExistence type="evidence at transcript level"/>
<dbReference type="HOGENOM" id="CLU_2280338_0_0_1"/>
<evidence type="ECO:0000313" key="3">
    <source>
        <dbReference type="EMBL" id="ABN49243.1"/>
    </source>
</evidence>
<evidence type="ECO:0000256" key="1">
    <source>
        <dbReference type="SAM" id="MobiDB-lite"/>
    </source>
</evidence>
<keyword evidence="2" id="KW-0812">Transmembrane</keyword>
<keyword evidence="2" id="KW-0472">Membrane</keyword>
<sequence length="133" mass="15502">DPDTWRTAPHTTPRGRESTTDPAVDRVPGRMLFSAVVLCQVERLMCLPISFAVLGFLFMACTMEVVLLKLTSTDPVLGPPAEDWEENGGPDGEEQIYYENLENNYEYWARRRMRFHRQRQQQQHQQQQQHLPT</sequence>
<accession>A2VED5</accession>
<dbReference type="Bgee" id="FBgn0263046">
    <property type="expression patterns" value="Expressed in arthropod fat body and 10 other cell types or tissues"/>
</dbReference>
<feature type="transmembrane region" description="Helical" evidence="2">
    <location>
        <begin position="47"/>
        <end position="68"/>
    </location>
</feature>
<reference evidence="3" key="1">
    <citation type="submission" date="2007-02" db="EMBL/GenBank/DDBJ databases">
        <authorList>
            <person name="Stapleton M."/>
            <person name="Carlson J."/>
            <person name="Frise E."/>
            <person name="Kapadia B."/>
            <person name="Park S."/>
            <person name="Wan K."/>
            <person name="Yu C."/>
            <person name="Celniker S."/>
        </authorList>
    </citation>
    <scope>NUCLEOTIDE SEQUENCE</scope>
</reference>
<keyword evidence="2" id="KW-1133">Transmembrane helix</keyword>